<comment type="similarity">
    <text evidence="1">Belongs to the NAD(P)-dependent epimerase/dehydratase family.</text>
</comment>
<dbReference type="Gene3D" id="3.90.25.10">
    <property type="entry name" value="UDP-galactose 4-epimerase, domain 1"/>
    <property type="match status" value="1"/>
</dbReference>
<dbReference type="PANTHER" id="PTHR43000">
    <property type="entry name" value="DTDP-D-GLUCOSE 4,6-DEHYDRATASE-RELATED"/>
    <property type="match status" value="1"/>
</dbReference>
<dbReference type="SUPFAM" id="SSF51735">
    <property type="entry name" value="NAD(P)-binding Rossmann-fold domains"/>
    <property type="match status" value="1"/>
</dbReference>
<organism evidence="3 4">
    <name type="scientific">Heminiphilus faecis</name>
    <dbReference type="NCBI Taxonomy" id="2601703"/>
    <lineage>
        <taxon>Bacteria</taxon>
        <taxon>Pseudomonadati</taxon>
        <taxon>Bacteroidota</taxon>
        <taxon>Bacteroidia</taxon>
        <taxon>Bacteroidales</taxon>
        <taxon>Muribaculaceae</taxon>
        <taxon>Heminiphilus</taxon>
    </lineage>
</organism>
<dbReference type="RefSeq" id="WP_369863055.1">
    <property type="nucleotide sequence ID" value="NZ_JBCLPP010000001.1"/>
</dbReference>
<evidence type="ECO:0000256" key="1">
    <source>
        <dbReference type="ARBA" id="ARBA00007637"/>
    </source>
</evidence>
<dbReference type="Proteomes" id="UP001565200">
    <property type="component" value="Unassembled WGS sequence"/>
</dbReference>
<sequence length="299" mass="33825">MPKCIVTGATGYIGSHVVRHLLSEGWDVAIIAQAEFGYANIADIKSNFAVFEYDGRIESMIDFIDSQKADVVMHLAAAVITNPAPQQVSTIIDANIRFGTELLEAMKCSTTRLFISTGSYWQNYDGTEKYNPVDLYAASKEAFEKIVKYYVEAHGFRHINLRLFDVYGEDDKRPKLWTLLRDIAGTDKSLDISAGEQLLDMVHVDDVAKAYEAAYYHLKDNPEVHNEVFGVYTGEMKPLKDIISLYKNILGKDIKLNWGARLYKQREVMKPFSGYAQLPNWQPQITIEMGLTKFNNRGG</sequence>
<dbReference type="EMBL" id="JBCLPP010000001">
    <property type="protein sequence ID" value="MEY8244106.1"/>
    <property type="molecule type" value="Genomic_DNA"/>
</dbReference>
<dbReference type="Pfam" id="PF01370">
    <property type="entry name" value="Epimerase"/>
    <property type="match status" value="1"/>
</dbReference>
<feature type="domain" description="NAD-dependent epimerase/dehydratase" evidence="2">
    <location>
        <begin position="5"/>
        <end position="221"/>
    </location>
</feature>
<dbReference type="Gene3D" id="3.40.50.720">
    <property type="entry name" value="NAD(P)-binding Rossmann-like Domain"/>
    <property type="match status" value="1"/>
</dbReference>
<proteinExistence type="inferred from homology"/>
<comment type="caution">
    <text evidence="3">The sequence shown here is derived from an EMBL/GenBank/DDBJ whole genome shotgun (WGS) entry which is preliminary data.</text>
</comment>
<name>A0ABV4CRV5_9BACT</name>
<accession>A0ABV4CRV5</accession>
<dbReference type="InterPro" id="IPR036291">
    <property type="entry name" value="NAD(P)-bd_dom_sf"/>
</dbReference>
<evidence type="ECO:0000313" key="4">
    <source>
        <dbReference type="Proteomes" id="UP001565200"/>
    </source>
</evidence>
<reference evidence="3 4" key="1">
    <citation type="submission" date="2024-03" db="EMBL/GenBank/DDBJ databases">
        <title>Mouse gut bacterial collection (mGBC) of GemPharmatech.</title>
        <authorList>
            <person name="He Y."/>
            <person name="Dong L."/>
            <person name="Wu D."/>
            <person name="Gao X."/>
            <person name="Lin Z."/>
        </authorList>
    </citation>
    <scope>NUCLEOTIDE SEQUENCE [LARGE SCALE GENOMIC DNA]</scope>
    <source>
        <strain evidence="3 4">54-13</strain>
    </source>
</reference>
<gene>
    <name evidence="3" type="ORF">AAK873_00575</name>
</gene>
<evidence type="ECO:0000313" key="3">
    <source>
        <dbReference type="EMBL" id="MEY8244106.1"/>
    </source>
</evidence>
<evidence type="ECO:0000259" key="2">
    <source>
        <dbReference type="Pfam" id="PF01370"/>
    </source>
</evidence>
<protein>
    <submittedName>
        <fullName evidence="3">NAD-dependent epimerase/dehydratase family protein</fullName>
    </submittedName>
</protein>
<keyword evidence="4" id="KW-1185">Reference proteome</keyword>
<dbReference type="InterPro" id="IPR001509">
    <property type="entry name" value="Epimerase_deHydtase"/>
</dbReference>